<keyword evidence="2" id="KW-1185">Reference proteome</keyword>
<reference evidence="1" key="1">
    <citation type="submission" date="2022-07" db="EMBL/GenBank/DDBJ databases">
        <title>Chromosome-level genome of Muraenolepis orangiensis.</title>
        <authorList>
            <person name="Kim J."/>
        </authorList>
    </citation>
    <scope>NUCLEOTIDE SEQUENCE</scope>
    <source>
        <strain evidence="1">KU_S4_2022</strain>
        <tissue evidence="1">Muscle</tissue>
    </source>
</reference>
<dbReference type="Proteomes" id="UP001148018">
    <property type="component" value="Unassembled WGS sequence"/>
</dbReference>
<dbReference type="EMBL" id="JANIIK010000423">
    <property type="protein sequence ID" value="KAJ3583332.1"/>
    <property type="molecule type" value="Genomic_DNA"/>
</dbReference>
<comment type="caution">
    <text evidence="1">The sequence shown here is derived from an EMBL/GenBank/DDBJ whole genome shotgun (WGS) entry which is preliminary data.</text>
</comment>
<accession>A0A9Q0I1M3</accession>
<evidence type="ECO:0000313" key="1">
    <source>
        <dbReference type="EMBL" id="KAJ3583332.1"/>
    </source>
</evidence>
<gene>
    <name evidence="1" type="ORF">NHX12_024352</name>
</gene>
<dbReference type="OrthoDB" id="410381at2759"/>
<name>A0A9Q0I1M3_9TELE</name>
<dbReference type="AlphaFoldDB" id="A0A9Q0I1M3"/>
<evidence type="ECO:0008006" key="3">
    <source>
        <dbReference type="Google" id="ProtNLM"/>
    </source>
</evidence>
<organism evidence="1 2">
    <name type="scientific">Muraenolepis orangiensis</name>
    <name type="common">Patagonian moray cod</name>
    <dbReference type="NCBI Taxonomy" id="630683"/>
    <lineage>
        <taxon>Eukaryota</taxon>
        <taxon>Metazoa</taxon>
        <taxon>Chordata</taxon>
        <taxon>Craniata</taxon>
        <taxon>Vertebrata</taxon>
        <taxon>Euteleostomi</taxon>
        <taxon>Actinopterygii</taxon>
        <taxon>Neopterygii</taxon>
        <taxon>Teleostei</taxon>
        <taxon>Neoteleostei</taxon>
        <taxon>Acanthomorphata</taxon>
        <taxon>Zeiogadaria</taxon>
        <taxon>Gadariae</taxon>
        <taxon>Gadiformes</taxon>
        <taxon>Muraenolepidoidei</taxon>
        <taxon>Muraenolepididae</taxon>
        <taxon>Muraenolepis</taxon>
    </lineage>
</organism>
<evidence type="ECO:0000313" key="2">
    <source>
        <dbReference type="Proteomes" id="UP001148018"/>
    </source>
</evidence>
<sequence length="325" mass="37001">MVARCKVKRGFYLYHSEDKLVSRVAKSVISLKGFRKLWLAGGGSSQSLIGVQDDLLNGENISFRGPECWRAEEFRKWSNKNPQGFGVSLYERDKISNAWLKKTGRYNWKESHFIRALQMRCNMLPTLELDNRFGLRGAIPLCRACGKGPETGSHVLGGCSETKLNRMARHNKLCSMLAYEGKRMKWEVFCERRITKKDGSWAVPDLIFVREDSLLVVDVTIRSDGVMAWLEVAKAEKEDKYRKILGPLQLEFPLVKDLSVHGFVMGTRGKWLKSNFLVLEKLGIGKTSRIRFAKLCSCITTLKSVDVFQAFNKRVRGKPLLTASQ</sequence>
<proteinExistence type="predicted"/>
<protein>
    <recommendedName>
        <fullName evidence="3">Reverse transcriptase</fullName>
    </recommendedName>
</protein>